<keyword evidence="7" id="KW-1185">Reference proteome</keyword>
<dbReference type="InterPro" id="IPR008991">
    <property type="entry name" value="Translation_prot_SH3-like_sf"/>
</dbReference>
<accession>A0A2K1JPW4</accession>
<dbReference type="InterPro" id="IPR014722">
    <property type="entry name" value="Rib_uL2_dom2"/>
</dbReference>
<dbReference type="GO" id="GO:0002181">
    <property type="term" value="P:cytoplasmic translation"/>
    <property type="evidence" value="ECO:0000318"/>
    <property type="project" value="GO_Central"/>
</dbReference>
<keyword evidence="3" id="KW-0687">Ribonucleoprotein</keyword>
<evidence type="ECO:0000256" key="2">
    <source>
        <dbReference type="ARBA" id="ARBA00022980"/>
    </source>
</evidence>
<dbReference type="Gene3D" id="2.30.30.30">
    <property type="match status" value="1"/>
</dbReference>
<evidence type="ECO:0000256" key="1">
    <source>
        <dbReference type="ARBA" id="ARBA00010618"/>
    </source>
</evidence>
<dbReference type="EnsemblPlants" id="Pp3c12_8050V3.1">
    <property type="protein sequence ID" value="Pp3c12_8050V3.1"/>
    <property type="gene ID" value="Pp3c12_8050"/>
</dbReference>
<organism evidence="5">
    <name type="scientific">Physcomitrium patens</name>
    <name type="common">Spreading-leaved earth moss</name>
    <name type="synonym">Physcomitrella patens</name>
    <dbReference type="NCBI Taxonomy" id="3218"/>
    <lineage>
        <taxon>Eukaryota</taxon>
        <taxon>Viridiplantae</taxon>
        <taxon>Streptophyta</taxon>
        <taxon>Embryophyta</taxon>
        <taxon>Bryophyta</taxon>
        <taxon>Bryophytina</taxon>
        <taxon>Bryopsida</taxon>
        <taxon>Funariidae</taxon>
        <taxon>Funariales</taxon>
        <taxon>Funariaceae</taxon>
        <taxon>Physcomitrium</taxon>
    </lineage>
</organism>
<dbReference type="InterPro" id="IPR005756">
    <property type="entry name" value="Ribosomal_uL24_euk/arc"/>
</dbReference>
<dbReference type="GO" id="GO:0003735">
    <property type="term" value="F:structural constituent of ribosome"/>
    <property type="evidence" value="ECO:0000318"/>
    <property type="project" value="GO_Central"/>
</dbReference>
<proteinExistence type="inferred from homology"/>
<reference evidence="6" key="3">
    <citation type="submission" date="2020-12" db="UniProtKB">
        <authorList>
            <consortium name="EnsemblPlants"/>
        </authorList>
    </citation>
    <scope>IDENTIFICATION</scope>
</reference>
<sequence>MSVALLLHLKNKYNVRFVLMRKDDKVMIMYNIFKEKWVIHVESIICEKVNRSTVNIGINTSNIAIMKLKLNKDRKTFLEQKGKDRSAKKRKFMNEDVIPPL</sequence>
<dbReference type="NCBIfam" id="TIGR01080">
    <property type="entry name" value="rplX_A_E"/>
    <property type="match status" value="1"/>
</dbReference>
<dbReference type="InParanoid" id="A0A2K1JPW4"/>
<evidence type="ECO:0000256" key="3">
    <source>
        <dbReference type="ARBA" id="ARBA00023274"/>
    </source>
</evidence>
<dbReference type="GO" id="GO:0003723">
    <property type="term" value="F:RNA binding"/>
    <property type="evidence" value="ECO:0000318"/>
    <property type="project" value="GO_Central"/>
</dbReference>
<keyword evidence="2" id="KW-0689">Ribosomal protein</keyword>
<evidence type="ECO:0000313" key="5">
    <source>
        <dbReference type="EMBL" id="PNR43578.1"/>
    </source>
</evidence>
<dbReference type="EMBL" id="ABEU02000012">
    <property type="protein sequence ID" value="PNR43578.1"/>
    <property type="molecule type" value="Genomic_DNA"/>
</dbReference>
<dbReference type="STRING" id="3218.A0A2K1JPW4"/>
<dbReference type="GO" id="GO:0022625">
    <property type="term" value="C:cytosolic large ribosomal subunit"/>
    <property type="evidence" value="ECO:0000318"/>
    <property type="project" value="GO_Central"/>
</dbReference>
<reference evidence="5 7" key="1">
    <citation type="journal article" date="2008" name="Science">
        <title>The Physcomitrella genome reveals evolutionary insights into the conquest of land by plants.</title>
        <authorList>
            <person name="Rensing S."/>
            <person name="Lang D."/>
            <person name="Zimmer A."/>
            <person name="Terry A."/>
            <person name="Salamov A."/>
            <person name="Shapiro H."/>
            <person name="Nishiyama T."/>
            <person name="Perroud P.-F."/>
            <person name="Lindquist E."/>
            <person name="Kamisugi Y."/>
            <person name="Tanahashi T."/>
            <person name="Sakakibara K."/>
            <person name="Fujita T."/>
            <person name="Oishi K."/>
            <person name="Shin-I T."/>
            <person name="Kuroki Y."/>
            <person name="Toyoda A."/>
            <person name="Suzuki Y."/>
            <person name="Hashimoto A."/>
            <person name="Yamaguchi K."/>
            <person name="Sugano A."/>
            <person name="Kohara Y."/>
            <person name="Fujiyama A."/>
            <person name="Anterola A."/>
            <person name="Aoki S."/>
            <person name="Ashton N."/>
            <person name="Barbazuk W.B."/>
            <person name="Barker E."/>
            <person name="Bennetzen J."/>
            <person name="Bezanilla M."/>
            <person name="Blankenship R."/>
            <person name="Cho S.H."/>
            <person name="Dutcher S."/>
            <person name="Estelle M."/>
            <person name="Fawcett J.A."/>
            <person name="Gundlach H."/>
            <person name="Hanada K."/>
            <person name="Heyl A."/>
            <person name="Hicks K.A."/>
            <person name="Hugh J."/>
            <person name="Lohr M."/>
            <person name="Mayer K."/>
            <person name="Melkozernov A."/>
            <person name="Murata T."/>
            <person name="Nelson D."/>
            <person name="Pils B."/>
            <person name="Prigge M."/>
            <person name="Reiss B."/>
            <person name="Renner T."/>
            <person name="Rombauts S."/>
            <person name="Rushton P."/>
            <person name="Sanderfoot A."/>
            <person name="Schween G."/>
            <person name="Shiu S.-H."/>
            <person name="Stueber K."/>
            <person name="Theodoulou F.L."/>
            <person name="Tu H."/>
            <person name="Van de Peer Y."/>
            <person name="Verrier P.J."/>
            <person name="Waters E."/>
            <person name="Wood A."/>
            <person name="Yang L."/>
            <person name="Cove D."/>
            <person name="Cuming A."/>
            <person name="Hasebe M."/>
            <person name="Lucas S."/>
            <person name="Mishler D.B."/>
            <person name="Reski R."/>
            <person name="Grigoriev I."/>
            <person name="Quatrano R.S."/>
            <person name="Boore J.L."/>
        </authorList>
    </citation>
    <scope>NUCLEOTIDE SEQUENCE [LARGE SCALE GENOMIC DNA]</scope>
    <source>
        <strain evidence="6 7">cv. Gransden 2004</strain>
    </source>
</reference>
<feature type="region of interest" description="Disordered" evidence="4">
    <location>
        <begin position="79"/>
        <end position="101"/>
    </location>
</feature>
<protein>
    <submittedName>
        <fullName evidence="5 6">Uncharacterized protein</fullName>
    </submittedName>
</protein>
<dbReference type="PANTHER" id="PTHR11143">
    <property type="entry name" value="60S RIBOSOMAL PROTEIN L26 FAMILY MEMBER"/>
    <property type="match status" value="1"/>
</dbReference>
<comment type="similarity">
    <text evidence="1">Belongs to the universal ribosomal protein uL24 family.</text>
</comment>
<evidence type="ECO:0000313" key="7">
    <source>
        <dbReference type="Proteomes" id="UP000006727"/>
    </source>
</evidence>
<dbReference type="Gramene" id="Pp3c12_8050V3.1">
    <property type="protein sequence ID" value="Pp3c12_8050V3.1"/>
    <property type="gene ID" value="Pp3c12_8050"/>
</dbReference>
<gene>
    <name evidence="5" type="ORF">PHYPA_015959</name>
</gene>
<reference evidence="5 7" key="2">
    <citation type="journal article" date="2018" name="Plant J.">
        <title>The Physcomitrella patens chromosome-scale assembly reveals moss genome structure and evolution.</title>
        <authorList>
            <person name="Lang D."/>
            <person name="Ullrich K.K."/>
            <person name="Murat F."/>
            <person name="Fuchs J."/>
            <person name="Jenkins J."/>
            <person name="Haas F.B."/>
            <person name="Piednoel M."/>
            <person name="Gundlach H."/>
            <person name="Van Bel M."/>
            <person name="Meyberg R."/>
            <person name="Vives C."/>
            <person name="Morata J."/>
            <person name="Symeonidi A."/>
            <person name="Hiss M."/>
            <person name="Muchero W."/>
            <person name="Kamisugi Y."/>
            <person name="Saleh O."/>
            <person name="Blanc G."/>
            <person name="Decker E.L."/>
            <person name="van Gessel N."/>
            <person name="Grimwood J."/>
            <person name="Hayes R.D."/>
            <person name="Graham S.W."/>
            <person name="Gunter L.E."/>
            <person name="McDaniel S.F."/>
            <person name="Hoernstein S.N.W."/>
            <person name="Larsson A."/>
            <person name="Li F.W."/>
            <person name="Perroud P.F."/>
            <person name="Phillips J."/>
            <person name="Ranjan P."/>
            <person name="Rokshar D.S."/>
            <person name="Rothfels C.J."/>
            <person name="Schneider L."/>
            <person name="Shu S."/>
            <person name="Stevenson D.W."/>
            <person name="Thummler F."/>
            <person name="Tillich M."/>
            <person name="Villarreal Aguilar J.C."/>
            <person name="Widiez T."/>
            <person name="Wong G.K."/>
            <person name="Wymore A."/>
            <person name="Zhang Y."/>
            <person name="Zimmer A.D."/>
            <person name="Quatrano R.S."/>
            <person name="Mayer K.F.X."/>
            <person name="Goodstein D."/>
            <person name="Casacuberta J.M."/>
            <person name="Vandepoele K."/>
            <person name="Reski R."/>
            <person name="Cuming A.C."/>
            <person name="Tuskan G.A."/>
            <person name="Maumus F."/>
            <person name="Salse J."/>
            <person name="Schmutz J."/>
            <person name="Rensing S.A."/>
        </authorList>
    </citation>
    <scope>NUCLEOTIDE SEQUENCE [LARGE SCALE GENOMIC DNA]</scope>
    <source>
        <strain evidence="6 7">cv. Gransden 2004</strain>
    </source>
</reference>
<evidence type="ECO:0000256" key="4">
    <source>
        <dbReference type="SAM" id="MobiDB-lite"/>
    </source>
</evidence>
<name>A0A2K1JPW4_PHYPA</name>
<dbReference type="AlphaFoldDB" id="A0A2K1JPW4"/>
<dbReference type="SUPFAM" id="SSF50104">
    <property type="entry name" value="Translation proteins SH3-like domain"/>
    <property type="match status" value="1"/>
</dbReference>
<dbReference type="Pfam" id="PF16906">
    <property type="entry name" value="Ribosomal_L26"/>
    <property type="match status" value="1"/>
</dbReference>
<dbReference type="GO" id="GO:0042273">
    <property type="term" value="P:ribosomal large subunit biogenesis"/>
    <property type="evidence" value="ECO:0000318"/>
    <property type="project" value="GO_Central"/>
</dbReference>
<evidence type="ECO:0000313" key="6">
    <source>
        <dbReference type="EnsemblPlants" id="Pp3c12_8050V3.1"/>
    </source>
</evidence>
<dbReference type="Proteomes" id="UP000006727">
    <property type="component" value="Chromosome 12"/>
</dbReference>